<dbReference type="InterPro" id="IPR034660">
    <property type="entry name" value="DinB/YfiT-like"/>
</dbReference>
<organism evidence="2 3">
    <name type="scientific">Venturia inaequalis</name>
    <name type="common">Apple scab fungus</name>
    <dbReference type="NCBI Taxonomy" id="5025"/>
    <lineage>
        <taxon>Eukaryota</taxon>
        <taxon>Fungi</taxon>
        <taxon>Dikarya</taxon>
        <taxon>Ascomycota</taxon>
        <taxon>Pezizomycotina</taxon>
        <taxon>Dothideomycetes</taxon>
        <taxon>Pleosporomycetidae</taxon>
        <taxon>Venturiales</taxon>
        <taxon>Venturiaceae</taxon>
        <taxon>Venturia</taxon>
    </lineage>
</organism>
<dbReference type="AlphaFoldDB" id="A0A8H3UCC0"/>
<keyword evidence="1" id="KW-0812">Transmembrane</keyword>
<evidence type="ECO:0000313" key="2">
    <source>
        <dbReference type="EMBL" id="KAE9966094.1"/>
    </source>
</evidence>
<evidence type="ECO:0000256" key="1">
    <source>
        <dbReference type="SAM" id="Phobius"/>
    </source>
</evidence>
<dbReference type="Gene3D" id="1.20.120.450">
    <property type="entry name" value="dinb family like domain"/>
    <property type="match status" value="1"/>
</dbReference>
<name>A0A8H3UCC0_VENIN</name>
<dbReference type="Proteomes" id="UP000433883">
    <property type="component" value="Unassembled WGS sequence"/>
</dbReference>
<comment type="caution">
    <text evidence="2">The sequence shown here is derived from an EMBL/GenBank/DDBJ whole genome shotgun (WGS) entry which is preliminary data.</text>
</comment>
<dbReference type="PANTHER" id="PTHR36922:SF1">
    <property type="entry name" value="DUF1993 DOMAIN-CONTAINING PROTEIN"/>
    <property type="match status" value="1"/>
</dbReference>
<reference evidence="2 3" key="1">
    <citation type="submission" date="2019-11" db="EMBL/GenBank/DDBJ databases">
        <title>Venturia inaequalis Genome Resource.</title>
        <authorList>
            <person name="Lichtner F.J."/>
        </authorList>
    </citation>
    <scope>NUCLEOTIDE SEQUENCE [LARGE SCALE GENOMIC DNA]</scope>
    <source>
        <strain evidence="2">Bline_iso_100314</strain>
    </source>
</reference>
<evidence type="ECO:0008006" key="4">
    <source>
        <dbReference type="Google" id="ProtNLM"/>
    </source>
</evidence>
<feature type="transmembrane region" description="Helical" evidence="1">
    <location>
        <begin position="152"/>
        <end position="174"/>
    </location>
</feature>
<evidence type="ECO:0000313" key="3">
    <source>
        <dbReference type="Proteomes" id="UP000433883"/>
    </source>
</evidence>
<accession>A0A8H3UCC0</accession>
<protein>
    <recommendedName>
        <fullName evidence="4">DUF1993 domain-containing protein</fullName>
    </recommendedName>
</protein>
<keyword evidence="1" id="KW-0472">Membrane</keyword>
<proteinExistence type="predicted"/>
<dbReference type="InterPro" id="IPR018531">
    <property type="entry name" value="DUF1993"/>
</dbReference>
<dbReference type="SUPFAM" id="SSF109854">
    <property type="entry name" value="DinB/YfiT-like putative metalloenzymes"/>
    <property type="match status" value="1"/>
</dbReference>
<dbReference type="EMBL" id="WNWQ01000555">
    <property type="protein sequence ID" value="KAE9966094.1"/>
    <property type="molecule type" value="Genomic_DNA"/>
</dbReference>
<dbReference type="PANTHER" id="PTHR36922">
    <property type="entry name" value="BLL2446 PROTEIN"/>
    <property type="match status" value="1"/>
</dbReference>
<keyword evidence="1" id="KW-1133">Transmembrane helix</keyword>
<gene>
    <name evidence="2" type="ORF">BLS_007220</name>
</gene>
<sequence length="192" mass="21349">MVLSWQDAFETLSTQSSKQTVNMPLSLYDTSIPVFIRGLTSLSHILTTAEKHASENSIPEVDIMEARLAPDMLPFQFQIWTICNTAKNSLVRLAGTESIPTADDQKTFKTMQERIKATIDILQAAGREQFEGAESKEVTMVIAKQERKFTGLSYLTTFAIPNFYFHVMAAYAILRMKGVPIGKGDYLAGGQS</sequence>
<dbReference type="Pfam" id="PF09351">
    <property type="entry name" value="DUF1993"/>
    <property type="match status" value="1"/>
</dbReference>